<keyword evidence="2" id="KW-1185">Reference proteome</keyword>
<dbReference type="EMBL" id="CP182909">
    <property type="protein sequence ID" value="XPM63653.1"/>
    <property type="molecule type" value="Genomic_DNA"/>
</dbReference>
<protein>
    <submittedName>
        <fullName evidence="1">Winged helix-turn-helix domain-containing protein</fullName>
    </submittedName>
</protein>
<organism evidence="1 2">
    <name type="scientific">Desertifilum tharense IPPAS B-1220</name>
    <dbReference type="NCBI Taxonomy" id="1781255"/>
    <lineage>
        <taxon>Bacteria</taxon>
        <taxon>Bacillati</taxon>
        <taxon>Cyanobacteriota</taxon>
        <taxon>Cyanophyceae</taxon>
        <taxon>Desertifilales</taxon>
        <taxon>Desertifilaceae</taxon>
        <taxon>Desertifilum</taxon>
    </lineage>
</organism>
<name>A0ACD5GRY4_9CYAN</name>
<dbReference type="Proteomes" id="UP000095472">
    <property type="component" value="Chromosome"/>
</dbReference>
<sequence>MAGPQFVKYFSAVISALKELGNSGTPSEVRNLIAQNLQLSDQILDEQLGSGGSRFDNQVAWARFYLAKAGYIDTSKRGVWRLTETGINLELNAKKSFEIFQEIQKGFKKNLLKLPKFLIKLRIV</sequence>
<reference evidence="1 2" key="1">
    <citation type="journal article" date="2016" name="Genome Announc.">
        <title>Draft Genome Sequence of the Thermotolerant Cyanobacterium Desertifilum sp. IPPAS B-1220.</title>
        <authorList>
            <person name="Mironov K.S."/>
            <person name="Sinetova M.A."/>
            <person name="Bolatkhan K."/>
            <person name="Zayadan B.K."/>
            <person name="Ustinova V.V."/>
            <person name="Kupriyanova E.V."/>
            <person name="Skrypnik A.N."/>
            <person name="Gogoleva N.E."/>
            <person name="Gogolev Y.V."/>
            <person name="Los D.A."/>
        </authorList>
    </citation>
    <scope>NUCLEOTIDE SEQUENCE [LARGE SCALE GENOMIC DNA]</scope>
    <source>
        <strain evidence="1 2">IPPAS B-1220</strain>
    </source>
</reference>
<gene>
    <name evidence="1" type="ORF">BH720_031165</name>
</gene>
<accession>A0ACD5GRY4</accession>
<evidence type="ECO:0000313" key="2">
    <source>
        <dbReference type="Proteomes" id="UP000095472"/>
    </source>
</evidence>
<evidence type="ECO:0000313" key="1">
    <source>
        <dbReference type="EMBL" id="XPM63653.1"/>
    </source>
</evidence>
<proteinExistence type="predicted"/>